<organism evidence="4 5">
    <name type="scientific">Priapulus caudatus</name>
    <name type="common">Priapulid worm</name>
    <dbReference type="NCBI Taxonomy" id="37621"/>
    <lineage>
        <taxon>Eukaryota</taxon>
        <taxon>Metazoa</taxon>
        <taxon>Ecdysozoa</taxon>
        <taxon>Scalidophora</taxon>
        <taxon>Priapulida</taxon>
        <taxon>Priapulimorpha</taxon>
        <taxon>Priapulimorphida</taxon>
        <taxon>Priapulidae</taxon>
        <taxon>Priapulus</taxon>
    </lineage>
</organism>
<feature type="region of interest" description="Disordered" evidence="2">
    <location>
        <begin position="356"/>
        <end position="576"/>
    </location>
</feature>
<dbReference type="InterPro" id="IPR055445">
    <property type="entry name" value="ARM_ARMC5"/>
</dbReference>
<dbReference type="Gene3D" id="1.25.10.10">
    <property type="entry name" value="Leucine-rich Repeat Variant"/>
    <property type="match status" value="2"/>
</dbReference>
<protein>
    <submittedName>
        <fullName evidence="5">Uncharacterized protein LOC106818849</fullName>
    </submittedName>
</protein>
<dbReference type="Pfam" id="PF24768">
    <property type="entry name" value="ARM_ARMC5"/>
    <property type="match status" value="1"/>
</dbReference>
<accession>A0ABM1F3I5</accession>
<reference evidence="5" key="1">
    <citation type="submission" date="2025-08" db="UniProtKB">
        <authorList>
            <consortium name="RefSeq"/>
        </authorList>
    </citation>
    <scope>IDENTIFICATION</scope>
</reference>
<feature type="region of interest" description="Disordered" evidence="2">
    <location>
        <begin position="742"/>
        <end position="882"/>
    </location>
</feature>
<feature type="compositionally biased region" description="Low complexity" evidence="2">
    <location>
        <begin position="827"/>
        <end position="855"/>
    </location>
</feature>
<feature type="compositionally biased region" description="Polar residues" evidence="2">
    <location>
        <begin position="754"/>
        <end position="770"/>
    </location>
</feature>
<evidence type="ECO:0000313" key="4">
    <source>
        <dbReference type="Proteomes" id="UP000695022"/>
    </source>
</evidence>
<evidence type="ECO:0000256" key="1">
    <source>
        <dbReference type="PROSITE-ProRule" id="PRU00259"/>
    </source>
</evidence>
<feature type="region of interest" description="Disordered" evidence="2">
    <location>
        <begin position="588"/>
        <end position="723"/>
    </location>
</feature>
<feature type="compositionally biased region" description="Low complexity" evidence="2">
    <location>
        <begin position="588"/>
        <end position="612"/>
    </location>
</feature>
<feature type="domain" description="ARMC5-like ARM-repeats" evidence="3">
    <location>
        <begin position="65"/>
        <end position="343"/>
    </location>
</feature>
<feature type="compositionally biased region" description="Basic and acidic residues" evidence="2">
    <location>
        <begin position="382"/>
        <end position="404"/>
    </location>
</feature>
<dbReference type="SUPFAM" id="SSF48371">
    <property type="entry name" value="ARM repeat"/>
    <property type="match status" value="1"/>
</dbReference>
<dbReference type="Proteomes" id="UP000695022">
    <property type="component" value="Unplaced"/>
</dbReference>
<feature type="compositionally biased region" description="Acidic residues" evidence="2">
    <location>
        <begin position="704"/>
        <end position="715"/>
    </location>
</feature>
<dbReference type="InterPro" id="IPR016024">
    <property type="entry name" value="ARM-type_fold"/>
</dbReference>
<evidence type="ECO:0000256" key="2">
    <source>
        <dbReference type="SAM" id="MobiDB-lite"/>
    </source>
</evidence>
<feature type="compositionally biased region" description="Basic and acidic residues" evidence="2">
    <location>
        <begin position="418"/>
        <end position="429"/>
    </location>
</feature>
<dbReference type="PANTHER" id="PTHR23312">
    <property type="entry name" value="ARMC5 ARMADILLO REPEAT-CONTAINING -RELATED"/>
    <property type="match status" value="1"/>
</dbReference>
<name>A0ABM1F3I5_PRICU</name>
<dbReference type="GeneID" id="106818849"/>
<gene>
    <name evidence="5" type="primary">LOC106818849</name>
</gene>
<dbReference type="PROSITE" id="PS50176">
    <property type="entry name" value="ARM_REPEAT"/>
    <property type="match status" value="1"/>
</dbReference>
<dbReference type="PANTHER" id="PTHR23312:SF8">
    <property type="entry name" value="ARMADILLO REPEAT-CONTAINING PROTEIN 5"/>
    <property type="match status" value="1"/>
</dbReference>
<dbReference type="InterPro" id="IPR000225">
    <property type="entry name" value="Armadillo"/>
</dbReference>
<dbReference type="SMART" id="SM00185">
    <property type="entry name" value="ARM"/>
    <property type="match status" value="6"/>
</dbReference>
<feature type="repeat" description="ARM" evidence="1">
    <location>
        <begin position="91"/>
        <end position="129"/>
    </location>
</feature>
<evidence type="ECO:0000313" key="5">
    <source>
        <dbReference type="RefSeq" id="XP_014679006.1"/>
    </source>
</evidence>
<dbReference type="RefSeq" id="XP_014679006.1">
    <property type="nucleotide sequence ID" value="XM_014823520.1"/>
</dbReference>
<feature type="compositionally biased region" description="Polar residues" evidence="2">
    <location>
        <begin position="676"/>
        <end position="689"/>
    </location>
</feature>
<feature type="compositionally biased region" description="Basic and acidic residues" evidence="2">
    <location>
        <begin position="870"/>
        <end position="882"/>
    </location>
</feature>
<sequence length="1014" mass="109177">MEGSRVQPARLSPFIDLQSESDAVRYKELVKIRNKYANDSCGFQKFRSRGGLKLLLPVLLQPSNKLLEVALSILGNCCLEEESRIEVRRRNGVDLIVDVLTATKKDSIANRACRTLANLAQDNKSAQMIHEIEAVPVIVKKLQDTADFRLQLTVIRTLRLLADTTQHKANVTRDGAVRAVMTLLGSCKEEVVHASLRTLAHLTEKCSANAAYEVVQSGALATLLDLCSREKQQFRHQAVGVLLELVQEVSIRPDLGRVGAIQFFLKEVEKSRSPAFVSALCLCCRESVNRVRVRECGALPMLLSLLRCRDDGTHARVINALLSFLYDEASLGLLLDAGLVPTLTNILRSLVFPGDDDTQDSSAPLCDDDGARDGSAPLCDDDGAKERSVDAMARIEEKRTRVDDTGGDACGAEAGDEAILHAEDEKLADTDDEDEDGDVVVSSSPDEDEHSTKKDRSDTRERRGEERERGGEERKGEERGGETVSEFAREPGRNPWSPSRDLAGMAWSPPRDPMGMAWSPGTSSWCSPDRSPEPPGYAIRFSPAWSPQSARSPGSLCGPLSPAASPDAWRRPYSPAASAAAIIEGASPQYSPARSDAASPMSSSSSLLWSPPRYSPPLSPAAGGSSRCMGEGEASPCYAGAPQWSPVHVAHMEEDEEEEEEEEEDAGDRVAAAGETSRSSEMSEAVGTTSREEGYRGNRRATAEDSDGGDNDETESLPPLSKRRKMDADCLALPAVASLLLTAVEPDDTRRNDGQLSPASRKQQSKSAGTSVGEHSEGNISSGAGVSGLHGGRQEGLPITASVDQAAEPGSLAPGRMPKRRTRSRRTSQLSTGSADGSASVGGVATATGSGAAGVRRSEERCGGPPRTDAGQREASARRHGDRHGAVGHILILLSRLTHDDSLARHLLAPRCLRTLLNYVVATGNQRAQRSLLRLCRHSLCFAGLVRAHFPAMVWRQTMAECGDEVRQAFQNLKDQLQLTAESAYGRGTVEHLIVTGGAKTKSACAVAIPYLYR</sequence>
<proteinExistence type="predicted"/>
<feature type="compositionally biased region" description="Acidic residues" evidence="2">
    <location>
        <begin position="653"/>
        <end position="666"/>
    </location>
</feature>
<feature type="compositionally biased region" description="Basic residues" evidence="2">
    <location>
        <begin position="817"/>
        <end position="826"/>
    </location>
</feature>
<feature type="compositionally biased region" description="Basic and acidic residues" evidence="2">
    <location>
        <begin position="450"/>
        <end position="492"/>
    </location>
</feature>
<keyword evidence="4" id="KW-1185">Reference proteome</keyword>
<dbReference type="InterPro" id="IPR011989">
    <property type="entry name" value="ARM-like"/>
</dbReference>
<evidence type="ECO:0000259" key="3">
    <source>
        <dbReference type="Pfam" id="PF24768"/>
    </source>
</evidence>